<feature type="non-terminal residue" evidence="2">
    <location>
        <position position="61"/>
    </location>
</feature>
<organism evidence="2">
    <name type="scientific">mine drainage metagenome</name>
    <dbReference type="NCBI Taxonomy" id="410659"/>
    <lineage>
        <taxon>unclassified sequences</taxon>
        <taxon>metagenomes</taxon>
        <taxon>ecological metagenomes</taxon>
    </lineage>
</organism>
<dbReference type="SUPFAM" id="SSF52283">
    <property type="entry name" value="Formate/glycerate dehydrogenase catalytic domain-like"/>
    <property type="match status" value="1"/>
</dbReference>
<reference evidence="2" key="2">
    <citation type="journal article" date="2014" name="ISME J.">
        <title>Microbial stratification in low pH oxic and suboxic macroscopic growths along an acid mine drainage.</title>
        <authorList>
            <person name="Mendez-Garcia C."/>
            <person name="Mesa V."/>
            <person name="Sprenger R.R."/>
            <person name="Richter M."/>
            <person name="Diez M.S."/>
            <person name="Solano J."/>
            <person name="Bargiela R."/>
            <person name="Golyshina O.V."/>
            <person name="Manteca A."/>
            <person name="Ramos J.L."/>
            <person name="Gallego J.R."/>
            <person name="Llorente I."/>
            <person name="Martins Dos Santos V.A."/>
            <person name="Jensen O.N."/>
            <person name="Pelaez A.I."/>
            <person name="Sanchez J."/>
            <person name="Ferrer M."/>
        </authorList>
    </citation>
    <scope>NUCLEOTIDE SEQUENCE</scope>
</reference>
<dbReference type="EMBL" id="AUZY01000109">
    <property type="protein sequence ID" value="EQD79565.1"/>
    <property type="molecule type" value="Genomic_DNA"/>
</dbReference>
<dbReference type="Pfam" id="PF05222">
    <property type="entry name" value="AlaDh_PNT_N"/>
    <property type="match status" value="1"/>
</dbReference>
<dbReference type="GO" id="GO:0016491">
    <property type="term" value="F:oxidoreductase activity"/>
    <property type="evidence" value="ECO:0007669"/>
    <property type="project" value="UniProtKB-KW"/>
</dbReference>
<accession>T1DBT7</accession>
<proteinExistence type="predicted"/>
<reference evidence="2" key="1">
    <citation type="submission" date="2013-08" db="EMBL/GenBank/DDBJ databases">
        <authorList>
            <person name="Mendez C."/>
            <person name="Richter M."/>
            <person name="Ferrer M."/>
            <person name="Sanchez J."/>
        </authorList>
    </citation>
    <scope>NUCLEOTIDE SEQUENCE</scope>
</reference>
<dbReference type="Gene3D" id="3.40.50.720">
    <property type="entry name" value="NAD(P)-binding Rossmann-like Domain"/>
    <property type="match status" value="1"/>
</dbReference>
<dbReference type="EC" id="1.-.-.-" evidence="2"/>
<protein>
    <submittedName>
        <fullName evidence="2">Protein containing Alanine dehydrogenase/PNT</fullName>
        <ecNumber evidence="2">1.-.-.-</ecNumber>
    </submittedName>
</protein>
<feature type="domain" description="Alanine dehydrogenase/pyridine nucleotide transhydrogenase N-terminal" evidence="1">
    <location>
        <begin position="8"/>
        <end position="61"/>
    </location>
</feature>
<dbReference type="AlphaFoldDB" id="T1DBT7"/>
<evidence type="ECO:0000259" key="1">
    <source>
        <dbReference type="Pfam" id="PF05222"/>
    </source>
</evidence>
<comment type="caution">
    <text evidence="2">The sequence shown here is derived from an EMBL/GenBank/DDBJ whole genome shotgun (WGS) entry which is preliminary data.</text>
</comment>
<keyword evidence="2" id="KW-0560">Oxidoreductase</keyword>
<name>T1DBT7_9ZZZZ</name>
<dbReference type="InterPro" id="IPR007886">
    <property type="entry name" value="AlaDH/PNT_N"/>
</dbReference>
<gene>
    <name evidence="2" type="ORF">B1B_00144</name>
</gene>
<sequence>MALVKLAVPCETVDGERRIPVSPDSIPRLRALGLDVCVQAGAGTGAGFPDARLEEAGAEIA</sequence>
<evidence type="ECO:0000313" key="2">
    <source>
        <dbReference type="EMBL" id="EQD79565.1"/>
    </source>
</evidence>